<dbReference type="PRINTS" id="PR00605">
    <property type="entry name" value="CYTCHROMECIC"/>
</dbReference>
<dbReference type="GO" id="GO:0020037">
    <property type="term" value="F:heme binding"/>
    <property type="evidence" value="ECO:0007669"/>
    <property type="project" value="InterPro"/>
</dbReference>
<keyword evidence="1" id="KW-0813">Transport</keyword>
<proteinExistence type="predicted"/>
<feature type="region of interest" description="Disordered" evidence="7">
    <location>
        <begin position="1"/>
        <end position="22"/>
    </location>
</feature>
<evidence type="ECO:0000256" key="5">
    <source>
        <dbReference type="ARBA" id="ARBA00023004"/>
    </source>
</evidence>
<keyword evidence="4" id="KW-0249">Electron transport</keyword>
<dbReference type="SUPFAM" id="SSF46626">
    <property type="entry name" value="Cytochrome c"/>
    <property type="match status" value="1"/>
</dbReference>
<evidence type="ECO:0000256" key="6">
    <source>
        <dbReference type="PROSITE-ProRule" id="PRU00433"/>
    </source>
</evidence>
<dbReference type="InterPro" id="IPR036909">
    <property type="entry name" value="Cyt_c-like_dom_sf"/>
</dbReference>
<evidence type="ECO:0000256" key="3">
    <source>
        <dbReference type="ARBA" id="ARBA00022723"/>
    </source>
</evidence>
<keyword evidence="10" id="KW-1185">Reference proteome</keyword>
<gene>
    <name evidence="9" type="ORF">TPL01_27330</name>
</gene>
<dbReference type="InterPro" id="IPR008168">
    <property type="entry name" value="Cyt_C_IC"/>
</dbReference>
<dbReference type="EMBL" id="BKAD01000032">
    <property type="protein sequence ID" value="GEP31595.1"/>
    <property type="molecule type" value="Genomic_DNA"/>
</dbReference>
<dbReference type="PANTHER" id="PTHR35008">
    <property type="entry name" value="BLL4482 PROTEIN-RELATED"/>
    <property type="match status" value="1"/>
</dbReference>
<accession>A0A512LAT1</accession>
<dbReference type="InterPro" id="IPR051459">
    <property type="entry name" value="Cytochrome_c-type_DH"/>
</dbReference>
<evidence type="ECO:0000313" key="9">
    <source>
        <dbReference type="EMBL" id="GEP31595.1"/>
    </source>
</evidence>
<protein>
    <submittedName>
        <fullName evidence="9">Cytochrome</fullName>
    </submittedName>
</protein>
<keyword evidence="3 6" id="KW-0479">Metal-binding</keyword>
<sequence length="140" mass="15327">MATGIVLMRPDSSETGRTDTSVQRISRGKIVYEQHCASCHGAKLEGAPNWRQRLPGGRMPAPPHDDSGHTWHHPDEVLFGIVKSGVVPPYAPAGYLSDMPAFGSVLSDEEIGSVLAYIRSHWSEEILKARAEMTRYTGAK</sequence>
<evidence type="ECO:0000256" key="2">
    <source>
        <dbReference type="ARBA" id="ARBA00022617"/>
    </source>
</evidence>
<dbReference type="PANTHER" id="PTHR35008:SF4">
    <property type="entry name" value="BLL4482 PROTEIN"/>
    <property type="match status" value="1"/>
</dbReference>
<dbReference type="Proteomes" id="UP000321337">
    <property type="component" value="Unassembled WGS sequence"/>
</dbReference>
<name>A0A512LAT1_9PROT</name>
<evidence type="ECO:0000256" key="4">
    <source>
        <dbReference type="ARBA" id="ARBA00022982"/>
    </source>
</evidence>
<evidence type="ECO:0000313" key="10">
    <source>
        <dbReference type="Proteomes" id="UP000321337"/>
    </source>
</evidence>
<feature type="domain" description="Cytochrome c" evidence="8">
    <location>
        <begin position="23"/>
        <end position="122"/>
    </location>
</feature>
<dbReference type="PROSITE" id="PS51007">
    <property type="entry name" value="CYTC"/>
    <property type="match status" value="1"/>
</dbReference>
<dbReference type="GO" id="GO:0009055">
    <property type="term" value="F:electron transfer activity"/>
    <property type="evidence" value="ECO:0007669"/>
    <property type="project" value="InterPro"/>
</dbReference>
<keyword evidence="5 6" id="KW-0408">Iron</keyword>
<feature type="region of interest" description="Disordered" evidence="7">
    <location>
        <begin position="47"/>
        <end position="68"/>
    </location>
</feature>
<evidence type="ECO:0000259" key="8">
    <source>
        <dbReference type="PROSITE" id="PS51007"/>
    </source>
</evidence>
<dbReference type="Pfam" id="PF13442">
    <property type="entry name" value="Cytochrome_CBB3"/>
    <property type="match status" value="1"/>
</dbReference>
<evidence type="ECO:0000256" key="1">
    <source>
        <dbReference type="ARBA" id="ARBA00022448"/>
    </source>
</evidence>
<dbReference type="InterPro" id="IPR009056">
    <property type="entry name" value="Cyt_c-like_dom"/>
</dbReference>
<reference evidence="9 10" key="1">
    <citation type="submission" date="2019-07" db="EMBL/GenBank/DDBJ databases">
        <title>Whole genome shotgun sequence of Thiobacillus plumbophilus NBRC 107929.</title>
        <authorList>
            <person name="Hosoyama A."/>
            <person name="Uohara A."/>
            <person name="Ohji S."/>
            <person name="Ichikawa N."/>
        </authorList>
    </citation>
    <scope>NUCLEOTIDE SEQUENCE [LARGE SCALE GENOMIC DNA]</scope>
    <source>
        <strain evidence="9 10">NBRC 107929</strain>
    </source>
</reference>
<dbReference type="AlphaFoldDB" id="A0A512LAT1"/>
<dbReference type="OrthoDB" id="9808312at2"/>
<dbReference type="Gene3D" id="1.10.760.10">
    <property type="entry name" value="Cytochrome c-like domain"/>
    <property type="match status" value="1"/>
</dbReference>
<comment type="caution">
    <text evidence="9">The sequence shown here is derived from an EMBL/GenBank/DDBJ whole genome shotgun (WGS) entry which is preliminary data.</text>
</comment>
<keyword evidence="2 6" id="KW-0349">Heme</keyword>
<organism evidence="9 10">
    <name type="scientific">Sulfuriferula plumbiphila</name>
    <dbReference type="NCBI Taxonomy" id="171865"/>
    <lineage>
        <taxon>Bacteria</taxon>
        <taxon>Pseudomonadati</taxon>
        <taxon>Pseudomonadota</taxon>
        <taxon>Betaproteobacteria</taxon>
        <taxon>Nitrosomonadales</taxon>
        <taxon>Sulfuricellaceae</taxon>
        <taxon>Sulfuriferula</taxon>
    </lineage>
</organism>
<evidence type="ECO:0000256" key="7">
    <source>
        <dbReference type="SAM" id="MobiDB-lite"/>
    </source>
</evidence>
<dbReference type="GO" id="GO:0005506">
    <property type="term" value="F:iron ion binding"/>
    <property type="evidence" value="ECO:0007669"/>
    <property type="project" value="InterPro"/>
</dbReference>